<evidence type="ECO:0000256" key="2">
    <source>
        <dbReference type="SAM" id="SignalP"/>
    </source>
</evidence>
<sequence>MKKLVFFLVLLVIFSSCNKDLVEKPGNLIEKGVMIDIMYDMALLDALKYQDPNSLYNNGVNPKTYIYKKYKIDSLQFVKSNAYYAADYREYKTMYDALAVRLKKEKASVDLVIKKEQKKATALKKAKAKKRQDSITKAKKEKELKLKKEKDSILKAKKK</sequence>
<evidence type="ECO:0000313" key="5">
    <source>
        <dbReference type="Proteomes" id="UP000245618"/>
    </source>
</evidence>
<name>A0A2U1JZQ4_9FLAO</name>
<dbReference type="PROSITE" id="PS51257">
    <property type="entry name" value="PROKAR_LIPOPROTEIN"/>
    <property type="match status" value="1"/>
</dbReference>
<feature type="chain" id="PRO_5015773977" evidence="2">
    <location>
        <begin position="19"/>
        <end position="159"/>
    </location>
</feature>
<reference evidence="4 5" key="1">
    <citation type="submission" date="2018-04" db="EMBL/GenBank/DDBJ databases">
        <title>Flavobacterium sp. nov., isolated from glacier ice.</title>
        <authorList>
            <person name="Liu Q."/>
            <person name="Xin Y.-H."/>
        </authorList>
    </citation>
    <scope>NUCLEOTIDE SEQUENCE [LARGE SCALE GENOMIC DNA]</scope>
    <source>
        <strain evidence="4 5">LB2P30</strain>
    </source>
</reference>
<dbReference type="Pfam" id="PF14129">
    <property type="entry name" value="DUF4296"/>
    <property type="match status" value="1"/>
</dbReference>
<comment type="caution">
    <text evidence="4">The sequence shown here is derived from an EMBL/GenBank/DDBJ whole genome shotgun (WGS) entry which is preliminary data.</text>
</comment>
<feature type="signal peptide" evidence="2">
    <location>
        <begin position="1"/>
        <end position="18"/>
    </location>
</feature>
<dbReference type="RefSeq" id="WP_116761638.1">
    <property type="nucleotide sequence ID" value="NZ_QCZH01000004.1"/>
</dbReference>
<feature type="domain" description="DUF4296" evidence="3">
    <location>
        <begin position="25"/>
        <end position="106"/>
    </location>
</feature>
<protein>
    <submittedName>
        <fullName evidence="4">DUF4296 domain-containing protein</fullName>
    </submittedName>
</protein>
<feature type="coiled-coil region" evidence="1">
    <location>
        <begin position="113"/>
        <end position="159"/>
    </location>
</feature>
<keyword evidence="2" id="KW-0732">Signal</keyword>
<dbReference type="Proteomes" id="UP000245618">
    <property type="component" value="Unassembled WGS sequence"/>
</dbReference>
<keyword evidence="1" id="KW-0175">Coiled coil</keyword>
<gene>
    <name evidence="4" type="ORF">DB891_06140</name>
</gene>
<proteinExistence type="predicted"/>
<evidence type="ECO:0000256" key="1">
    <source>
        <dbReference type="SAM" id="Coils"/>
    </source>
</evidence>
<dbReference type="AlphaFoldDB" id="A0A2U1JZQ4"/>
<keyword evidence="5" id="KW-1185">Reference proteome</keyword>
<evidence type="ECO:0000313" key="4">
    <source>
        <dbReference type="EMBL" id="PWA10268.1"/>
    </source>
</evidence>
<dbReference type="EMBL" id="QCZH01000004">
    <property type="protein sequence ID" value="PWA10268.1"/>
    <property type="molecule type" value="Genomic_DNA"/>
</dbReference>
<dbReference type="InterPro" id="IPR025381">
    <property type="entry name" value="DUF4296"/>
</dbReference>
<organism evidence="4 5">
    <name type="scientific">Flavobacterium laiguense</name>
    <dbReference type="NCBI Taxonomy" id="2169409"/>
    <lineage>
        <taxon>Bacteria</taxon>
        <taxon>Pseudomonadati</taxon>
        <taxon>Bacteroidota</taxon>
        <taxon>Flavobacteriia</taxon>
        <taxon>Flavobacteriales</taxon>
        <taxon>Flavobacteriaceae</taxon>
        <taxon>Flavobacterium</taxon>
    </lineage>
</organism>
<evidence type="ECO:0000259" key="3">
    <source>
        <dbReference type="Pfam" id="PF14129"/>
    </source>
</evidence>
<accession>A0A2U1JZQ4</accession>
<dbReference type="OrthoDB" id="1525222at2"/>